<proteinExistence type="predicted"/>
<name>A0A6N4SUC3_CYTH3</name>
<dbReference type="Proteomes" id="UP000001822">
    <property type="component" value="Chromosome"/>
</dbReference>
<protein>
    <submittedName>
        <fullName evidence="1">Uncharacterized protein</fullName>
    </submittedName>
</protein>
<organism evidence="1 2">
    <name type="scientific">Cytophaga hutchinsonii (strain ATCC 33406 / DSM 1761 / CIP 103989 / NBRC 15051 / NCIMB 9469 / D465)</name>
    <dbReference type="NCBI Taxonomy" id="269798"/>
    <lineage>
        <taxon>Bacteria</taxon>
        <taxon>Pseudomonadati</taxon>
        <taxon>Bacteroidota</taxon>
        <taxon>Cytophagia</taxon>
        <taxon>Cytophagales</taxon>
        <taxon>Cytophagaceae</taxon>
        <taxon>Cytophaga</taxon>
    </lineage>
</organism>
<evidence type="ECO:0000313" key="2">
    <source>
        <dbReference type="Proteomes" id="UP000001822"/>
    </source>
</evidence>
<reference evidence="1 2" key="1">
    <citation type="journal article" date="2007" name="Appl. Environ. Microbiol.">
        <title>Genome sequence of the cellulolytic gliding bacterium Cytophaga hutchinsonii.</title>
        <authorList>
            <person name="Xie G."/>
            <person name="Bruce D.C."/>
            <person name="Challacombe J.F."/>
            <person name="Chertkov O."/>
            <person name="Detter J.C."/>
            <person name="Gilna P."/>
            <person name="Han C.S."/>
            <person name="Lucas S."/>
            <person name="Misra M."/>
            <person name="Myers G.L."/>
            <person name="Richardson P."/>
            <person name="Tapia R."/>
            <person name="Thayer N."/>
            <person name="Thompson L.S."/>
            <person name="Brettin T.S."/>
            <person name="Henrissat B."/>
            <person name="Wilson D.B."/>
            <person name="McBride M.J."/>
        </authorList>
    </citation>
    <scope>NUCLEOTIDE SEQUENCE [LARGE SCALE GENOMIC DNA]</scope>
    <source>
        <strain evidence="2">ATCC 33406 / DSM 1761 / CIP 103989 / NBRC 15051 / NCIMB 9469 / D465</strain>
    </source>
</reference>
<dbReference type="EMBL" id="CP000383">
    <property type="protein sequence ID" value="ABG59969.1"/>
    <property type="molecule type" value="Genomic_DNA"/>
</dbReference>
<dbReference type="OrthoDB" id="982794at2"/>
<keyword evidence="2" id="KW-1185">Reference proteome</keyword>
<evidence type="ECO:0000313" key="1">
    <source>
        <dbReference type="EMBL" id="ABG59969.1"/>
    </source>
</evidence>
<dbReference type="RefSeq" id="WP_011586079.1">
    <property type="nucleotide sequence ID" value="NC_008255.1"/>
</dbReference>
<sequence length="102" mass="11873">MNNSIEIFDIKIPEHPEANTPDVSLFKANLKKQIHFLLEKDPSTLWNGLYRIDVSENRVKEIFSGVPDSADVAEKLCELVVERLIQKMHFRRKYSQNSDETL</sequence>
<dbReference type="KEGG" id="chu:CHU_2719"/>
<dbReference type="AlphaFoldDB" id="A0A6N4SUC3"/>
<accession>A0A6N4SUC3</accession>
<gene>
    <name evidence="1" type="ordered locus">CHU_2719</name>
</gene>